<feature type="non-terminal residue" evidence="1">
    <location>
        <position position="1"/>
    </location>
</feature>
<keyword evidence="2" id="KW-1185">Reference proteome</keyword>
<organism evidence="1 2">
    <name type="scientific">Gigaspora margarita</name>
    <dbReference type="NCBI Taxonomy" id="4874"/>
    <lineage>
        <taxon>Eukaryota</taxon>
        <taxon>Fungi</taxon>
        <taxon>Fungi incertae sedis</taxon>
        <taxon>Mucoromycota</taxon>
        <taxon>Glomeromycotina</taxon>
        <taxon>Glomeromycetes</taxon>
        <taxon>Diversisporales</taxon>
        <taxon>Gigasporaceae</taxon>
        <taxon>Gigaspora</taxon>
    </lineage>
</organism>
<evidence type="ECO:0000313" key="2">
    <source>
        <dbReference type="Proteomes" id="UP000789901"/>
    </source>
</evidence>
<accession>A0ABN7W117</accession>
<comment type="caution">
    <text evidence="1">The sequence shown here is derived from an EMBL/GenBank/DDBJ whole genome shotgun (WGS) entry which is preliminary data.</text>
</comment>
<protein>
    <submittedName>
        <fullName evidence="1">32988_t:CDS:1</fullName>
    </submittedName>
</protein>
<reference evidence="1 2" key="1">
    <citation type="submission" date="2021-06" db="EMBL/GenBank/DDBJ databases">
        <authorList>
            <person name="Kallberg Y."/>
            <person name="Tangrot J."/>
            <person name="Rosling A."/>
        </authorList>
    </citation>
    <scope>NUCLEOTIDE SEQUENCE [LARGE SCALE GENOMIC DNA]</scope>
    <source>
        <strain evidence="1 2">120-4 pot B 10/14</strain>
    </source>
</reference>
<sequence length="67" mass="7851">HKDPIITEVETDPSTYINRTENFISEQLINFYDYSEFSNFEKLSDNEFSTVVKAEWKSCGLIVVLRV</sequence>
<dbReference type="EMBL" id="CAJVQB010027869">
    <property type="protein sequence ID" value="CAG8811322.1"/>
    <property type="molecule type" value="Genomic_DNA"/>
</dbReference>
<evidence type="ECO:0000313" key="1">
    <source>
        <dbReference type="EMBL" id="CAG8811322.1"/>
    </source>
</evidence>
<gene>
    <name evidence="1" type="ORF">GMARGA_LOCUS25314</name>
</gene>
<name>A0ABN7W117_GIGMA</name>
<proteinExistence type="predicted"/>
<dbReference type="Proteomes" id="UP000789901">
    <property type="component" value="Unassembled WGS sequence"/>
</dbReference>